<dbReference type="InterPro" id="IPR029044">
    <property type="entry name" value="Nucleotide-diphossugar_trans"/>
</dbReference>
<evidence type="ECO:0000256" key="1">
    <source>
        <dbReference type="SAM" id="Phobius"/>
    </source>
</evidence>
<accession>A0A378HYD1</accession>
<dbReference type="EMBL" id="UGNV01000001">
    <property type="protein sequence ID" value="STX27703.1"/>
    <property type="molecule type" value="Genomic_DNA"/>
</dbReference>
<dbReference type="RefSeq" id="WP_207385188.1">
    <property type="nucleotide sequence ID" value="NZ_CAAAHO010000003.1"/>
</dbReference>
<evidence type="ECO:0000313" key="3">
    <source>
        <dbReference type="EMBL" id="STX27703.1"/>
    </source>
</evidence>
<organism evidence="3 4">
    <name type="scientific">Legionella beliardensis</name>
    <dbReference type="NCBI Taxonomy" id="91822"/>
    <lineage>
        <taxon>Bacteria</taxon>
        <taxon>Pseudomonadati</taxon>
        <taxon>Pseudomonadota</taxon>
        <taxon>Gammaproteobacteria</taxon>
        <taxon>Legionellales</taxon>
        <taxon>Legionellaceae</taxon>
        <taxon>Legionella</taxon>
    </lineage>
</organism>
<keyword evidence="1" id="KW-1133">Transmembrane helix</keyword>
<gene>
    <name evidence="3" type="ORF">NCTC13315_00210</name>
</gene>
<name>A0A378HYD1_9GAMM</name>
<feature type="domain" description="Glycosyltransferase 2-like" evidence="2">
    <location>
        <begin position="13"/>
        <end position="133"/>
    </location>
</feature>
<keyword evidence="4" id="KW-1185">Reference proteome</keyword>
<dbReference type="PANTHER" id="PTHR43685:SF2">
    <property type="entry name" value="GLYCOSYLTRANSFERASE 2-LIKE DOMAIN-CONTAINING PROTEIN"/>
    <property type="match status" value="1"/>
</dbReference>
<dbReference type="AlphaFoldDB" id="A0A378HYD1"/>
<keyword evidence="1" id="KW-0812">Transmembrane</keyword>
<dbReference type="Pfam" id="PF00535">
    <property type="entry name" value="Glycos_transf_2"/>
    <property type="match status" value="1"/>
</dbReference>
<dbReference type="Gene3D" id="3.90.550.10">
    <property type="entry name" value="Spore Coat Polysaccharide Biosynthesis Protein SpsA, Chain A"/>
    <property type="match status" value="1"/>
</dbReference>
<dbReference type="SUPFAM" id="SSF53448">
    <property type="entry name" value="Nucleotide-diphospho-sugar transferases"/>
    <property type="match status" value="1"/>
</dbReference>
<keyword evidence="1" id="KW-0472">Membrane</keyword>
<dbReference type="InterPro" id="IPR001173">
    <property type="entry name" value="Glyco_trans_2-like"/>
</dbReference>
<feature type="transmembrane region" description="Helical" evidence="1">
    <location>
        <begin position="289"/>
        <end position="307"/>
    </location>
</feature>
<dbReference type="PANTHER" id="PTHR43685">
    <property type="entry name" value="GLYCOSYLTRANSFERASE"/>
    <property type="match status" value="1"/>
</dbReference>
<protein>
    <submittedName>
        <fullName evidence="3">Putative glycosyl transferase</fullName>
    </submittedName>
</protein>
<evidence type="ECO:0000313" key="4">
    <source>
        <dbReference type="Proteomes" id="UP000254968"/>
    </source>
</evidence>
<dbReference type="Proteomes" id="UP000254968">
    <property type="component" value="Unassembled WGS sequence"/>
</dbReference>
<evidence type="ECO:0000259" key="2">
    <source>
        <dbReference type="Pfam" id="PF00535"/>
    </source>
</evidence>
<keyword evidence="3" id="KW-0808">Transferase</keyword>
<sequence length="322" mass="37205">MHVNDQISPKCAVLMAVYNGMQFIEQQITSILGQEKINVTVFVSIDLSTDDSENWLNALAKRDSRIIILPYGERFGGAARNFFRLIRDVDFADYDYIAFADQDDIWHADKLARAVHVLQHRAYDAYSSNVIAFWPDGRQAVINKAQPQKSWDFIFEAAGPGCTYVLSKKLATCIKDNILKNWAELQKISLHDWYCYAFARANGFQWFIDSKPTMLYRQHSNNQVGVNRGLKAYVHRFKQIKNGWWLSQAYLIAELIGLGHHDFIRGWSSFKRKDFLRLALNAYQCRRDHVSQVVFFMTCLLFAIMGGKQTITPLINMPAKER</sequence>
<proteinExistence type="predicted"/>
<dbReference type="GO" id="GO:0016740">
    <property type="term" value="F:transferase activity"/>
    <property type="evidence" value="ECO:0007669"/>
    <property type="project" value="UniProtKB-KW"/>
</dbReference>
<reference evidence="3 4" key="1">
    <citation type="submission" date="2018-06" db="EMBL/GenBank/DDBJ databases">
        <authorList>
            <consortium name="Pathogen Informatics"/>
            <person name="Doyle S."/>
        </authorList>
    </citation>
    <scope>NUCLEOTIDE SEQUENCE [LARGE SCALE GENOMIC DNA]</scope>
    <source>
        <strain evidence="3 4">NCTC13315</strain>
    </source>
</reference>
<dbReference type="InterPro" id="IPR050834">
    <property type="entry name" value="Glycosyltransf_2"/>
</dbReference>